<dbReference type="PANTHER" id="PTHR30093">
    <property type="entry name" value="GENERAL SECRETION PATHWAY PROTEIN G"/>
    <property type="match status" value="1"/>
</dbReference>
<dbReference type="SUPFAM" id="SSF54523">
    <property type="entry name" value="Pili subunits"/>
    <property type="match status" value="1"/>
</dbReference>
<keyword evidence="1" id="KW-0472">Membrane</keyword>
<dbReference type="Pfam" id="PF07596">
    <property type="entry name" value="SBP_bac_10"/>
    <property type="match status" value="1"/>
</dbReference>
<feature type="domain" description="DUF1559" evidence="2">
    <location>
        <begin position="36"/>
        <end position="297"/>
    </location>
</feature>
<dbReference type="Gene3D" id="3.30.700.10">
    <property type="entry name" value="Glycoprotein, Type 4 Pilin"/>
    <property type="match status" value="1"/>
</dbReference>
<dbReference type="NCBIfam" id="TIGR02532">
    <property type="entry name" value="IV_pilin_GFxxxE"/>
    <property type="match status" value="1"/>
</dbReference>
<dbReference type="InterPro" id="IPR012902">
    <property type="entry name" value="N_methyl_site"/>
</dbReference>
<gene>
    <name evidence="3" type="ORF">HOV93_01910</name>
</gene>
<dbReference type="EMBL" id="JABRWO010000001">
    <property type="protein sequence ID" value="MBA2113044.1"/>
    <property type="molecule type" value="Genomic_DNA"/>
</dbReference>
<dbReference type="NCBIfam" id="TIGR04294">
    <property type="entry name" value="pre_pil_HX9DG"/>
    <property type="match status" value="1"/>
</dbReference>
<dbReference type="PROSITE" id="PS00409">
    <property type="entry name" value="PROKAR_NTER_METHYL"/>
    <property type="match status" value="1"/>
</dbReference>
<evidence type="ECO:0000259" key="2">
    <source>
        <dbReference type="Pfam" id="PF07596"/>
    </source>
</evidence>
<dbReference type="Pfam" id="PF07963">
    <property type="entry name" value="N_methyl"/>
    <property type="match status" value="1"/>
</dbReference>
<name>A0A7V8V1A3_9BACT</name>
<comment type="caution">
    <text evidence="3">The sequence shown here is derived from an EMBL/GenBank/DDBJ whole genome shotgun (WGS) entry which is preliminary data.</text>
</comment>
<accession>A0A7V8V1A3</accession>
<dbReference type="PANTHER" id="PTHR30093:SF2">
    <property type="entry name" value="TYPE II SECRETION SYSTEM PROTEIN H"/>
    <property type="match status" value="1"/>
</dbReference>
<dbReference type="Proteomes" id="UP000551616">
    <property type="component" value="Unassembled WGS sequence"/>
</dbReference>
<sequence length="316" mass="33948">MPLHSTRGQRGFTLVELLVVIAIIGVLIALLLPAVQQAREAARRTQCINNQKQLGLALHNHHDTYGNFPAGSEWALTDPCTDSKGSARVPWTVKILPFIEQNNLYEEFDITAQFPWGWNDDYTTAVPDQGPLNKDPARQVVEAYQCPSNPLSNNGLPVLDYMGVMGGGTTSDDICGSGFGGSRLYDNGILYLNSKTKFRDMTDGTTNTMMVGETIYFKGPQSSSEAFTWASGWAGGKSPASGTATVNAINSGPNVLSATNVNTWVETTLTFGSVHPGGAIFLMGDASAQFVPETIDLTIYRQLGIRNDGLPVGGLP</sequence>
<keyword evidence="1" id="KW-1133">Transmembrane helix</keyword>
<protein>
    <recommendedName>
        <fullName evidence="2">DUF1559 domain-containing protein</fullName>
    </recommendedName>
</protein>
<evidence type="ECO:0000313" key="4">
    <source>
        <dbReference type="Proteomes" id="UP000551616"/>
    </source>
</evidence>
<dbReference type="AlphaFoldDB" id="A0A7V8V1A3"/>
<evidence type="ECO:0000313" key="3">
    <source>
        <dbReference type="EMBL" id="MBA2113044.1"/>
    </source>
</evidence>
<dbReference type="RefSeq" id="WP_207394567.1">
    <property type="nucleotide sequence ID" value="NZ_JABRWO010000001.1"/>
</dbReference>
<dbReference type="InterPro" id="IPR011453">
    <property type="entry name" value="DUF1559"/>
</dbReference>
<dbReference type="InterPro" id="IPR027558">
    <property type="entry name" value="Pre_pil_HX9DG_C"/>
</dbReference>
<keyword evidence="4" id="KW-1185">Reference proteome</keyword>
<evidence type="ECO:0000256" key="1">
    <source>
        <dbReference type="SAM" id="Phobius"/>
    </source>
</evidence>
<keyword evidence="1" id="KW-0812">Transmembrane</keyword>
<reference evidence="3 4" key="1">
    <citation type="submission" date="2020-05" db="EMBL/GenBank/DDBJ databases">
        <title>Bremerella alba sp. nov., a novel planctomycete isolated from the surface of the macroalga Fucus spiralis.</title>
        <authorList>
            <person name="Godinho O."/>
            <person name="Botelho R."/>
            <person name="Albuquerque L."/>
            <person name="Wiegand S."/>
            <person name="Da Costa M.S."/>
            <person name="Lobo-Da-Cunha A."/>
            <person name="Jogler C."/>
            <person name="Lage O.M."/>
        </authorList>
    </citation>
    <scope>NUCLEOTIDE SEQUENCE [LARGE SCALE GENOMIC DNA]</scope>
    <source>
        <strain evidence="3 4">FF15</strain>
    </source>
</reference>
<organism evidence="3 4">
    <name type="scientific">Bremerella alba</name>
    <dbReference type="NCBI Taxonomy" id="980252"/>
    <lineage>
        <taxon>Bacteria</taxon>
        <taxon>Pseudomonadati</taxon>
        <taxon>Planctomycetota</taxon>
        <taxon>Planctomycetia</taxon>
        <taxon>Pirellulales</taxon>
        <taxon>Pirellulaceae</taxon>
        <taxon>Bremerella</taxon>
    </lineage>
</organism>
<feature type="transmembrane region" description="Helical" evidence="1">
    <location>
        <begin position="12"/>
        <end position="35"/>
    </location>
</feature>
<proteinExistence type="predicted"/>
<dbReference type="InterPro" id="IPR045584">
    <property type="entry name" value="Pilin-like"/>
</dbReference>